<accession>C5BP54</accession>
<organism evidence="1 2">
    <name type="scientific">Teredinibacter turnerae (strain ATCC 39867 / T7901)</name>
    <dbReference type="NCBI Taxonomy" id="377629"/>
    <lineage>
        <taxon>Bacteria</taxon>
        <taxon>Pseudomonadati</taxon>
        <taxon>Pseudomonadota</taxon>
        <taxon>Gammaproteobacteria</taxon>
        <taxon>Cellvibrionales</taxon>
        <taxon>Cellvibrionaceae</taxon>
        <taxon>Teredinibacter</taxon>
    </lineage>
</organism>
<dbReference type="Proteomes" id="UP000009080">
    <property type="component" value="Chromosome"/>
</dbReference>
<dbReference type="STRING" id="377629.TERTU_3070"/>
<keyword evidence="2" id="KW-1185">Reference proteome</keyword>
<dbReference type="RefSeq" id="WP_015820538.1">
    <property type="nucleotide sequence ID" value="NC_012997.1"/>
</dbReference>
<evidence type="ECO:0000313" key="2">
    <source>
        <dbReference type="Proteomes" id="UP000009080"/>
    </source>
</evidence>
<evidence type="ECO:0000313" key="1">
    <source>
        <dbReference type="EMBL" id="ACR14424.1"/>
    </source>
</evidence>
<dbReference type="OrthoDB" id="6199437at2"/>
<dbReference type="EMBL" id="CP001614">
    <property type="protein sequence ID" value="ACR14424.1"/>
    <property type="molecule type" value="Genomic_DNA"/>
</dbReference>
<dbReference type="AlphaFoldDB" id="C5BP54"/>
<evidence type="ECO:0008006" key="3">
    <source>
        <dbReference type="Google" id="ProtNLM"/>
    </source>
</evidence>
<name>C5BP54_TERTT</name>
<reference evidence="1 2" key="1">
    <citation type="journal article" date="2009" name="PLoS ONE">
        <title>The complete genome of Teredinibacter turnerae T7901: an intracellular endosymbiont of marine wood-boring bivalves (shipworms).</title>
        <authorList>
            <person name="Yang J.C."/>
            <person name="Madupu R."/>
            <person name="Durkin A.S."/>
            <person name="Ekborg N.A."/>
            <person name="Pedamallu C.S."/>
            <person name="Hostetler J.B."/>
            <person name="Radune D."/>
            <person name="Toms B.S."/>
            <person name="Henrissat B."/>
            <person name="Coutinho P.M."/>
            <person name="Schwarz S."/>
            <person name="Field L."/>
            <person name="Trindade-Silva A.E."/>
            <person name="Soares C.A.G."/>
            <person name="Elshahawi S."/>
            <person name="Hanora A."/>
            <person name="Schmidt E.W."/>
            <person name="Haygood M.G."/>
            <person name="Posfai J."/>
            <person name="Benner J."/>
            <person name="Madinger C."/>
            <person name="Nove J."/>
            <person name="Anton B."/>
            <person name="Chaudhary K."/>
            <person name="Foster J."/>
            <person name="Holman A."/>
            <person name="Kumar S."/>
            <person name="Lessard P.A."/>
            <person name="Luyten Y.A."/>
            <person name="Slatko B."/>
            <person name="Wood N."/>
            <person name="Wu B."/>
            <person name="Teplitski M."/>
            <person name="Mougous J.D."/>
            <person name="Ward N."/>
            <person name="Eisen J.A."/>
            <person name="Badger J.H."/>
            <person name="Distel D.L."/>
        </authorList>
    </citation>
    <scope>NUCLEOTIDE SEQUENCE [LARGE SCALE GENOMIC DNA]</scope>
    <source>
        <strain evidence="2">ATCC 39867 / T7901</strain>
    </source>
</reference>
<dbReference type="KEGG" id="ttu:TERTU_3070"/>
<sequence length="118" mass="13288">MSQSESESDSRKIARSHIQQVILVRDVYRDMEIGRVVNLHEEGFMLIGGPNIRENCVYQLKLELTDAVDGVNILDVGAECLWVREAAGEDRVWAGFHIVDVAAEDLTILKQLKLPPDE</sequence>
<protein>
    <recommendedName>
        <fullName evidence="3">PilZ domain-containing protein</fullName>
    </recommendedName>
</protein>
<gene>
    <name evidence="1" type="ordered locus">TERTU_3070</name>
</gene>
<dbReference type="HOGENOM" id="CLU_141633_2_1_6"/>
<dbReference type="eggNOG" id="ENOG5032VZC">
    <property type="taxonomic scope" value="Bacteria"/>
</dbReference>
<proteinExistence type="predicted"/>